<evidence type="ECO:0000256" key="8">
    <source>
        <dbReference type="ARBA" id="ARBA00023004"/>
    </source>
</evidence>
<evidence type="ECO:0000256" key="3">
    <source>
        <dbReference type="ARBA" id="ARBA00022490"/>
    </source>
</evidence>
<evidence type="ECO:0000256" key="4">
    <source>
        <dbReference type="ARBA" id="ARBA00022617"/>
    </source>
</evidence>
<evidence type="ECO:0000256" key="14">
    <source>
        <dbReference type="RuleBase" id="RU251113"/>
    </source>
</evidence>
<evidence type="ECO:0000256" key="2">
    <source>
        <dbReference type="ARBA" id="ARBA00022448"/>
    </source>
</evidence>
<name>A0A401RKG4_CHIPU</name>
<comment type="catalytic activity">
    <reaction evidence="12">
        <text>H2O2 + AH2 = A + 2 H2O</text>
        <dbReference type="Rhea" id="RHEA:30275"/>
        <dbReference type="ChEBI" id="CHEBI:13193"/>
        <dbReference type="ChEBI" id="CHEBI:15377"/>
        <dbReference type="ChEBI" id="CHEBI:16240"/>
        <dbReference type="ChEBI" id="CHEBI:17499"/>
    </reaction>
</comment>
<keyword evidence="17" id="KW-1185">Reference proteome</keyword>
<comment type="caution">
    <text evidence="16">The sequence shown here is derived from an EMBL/GenBank/DDBJ whole genome shotgun (WGS) entry which is preliminary data.</text>
</comment>
<dbReference type="PROSITE" id="PS01033">
    <property type="entry name" value="GLOBIN"/>
    <property type="match status" value="1"/>
</dbReference>
<dbReference type="Gene3D" id="1.10.490.10">
    <property type="entry name" value="Globins"/>
    <property type="match status" value="1"/>
</dbReference>
<evidence type="ECO:0000256" key="1">
    <source>
        <dbReference type="ARBA" id="ARBA00008705"/>
    </source>
</evidence>
<keyword evidence="9 14" id="KW-0514">Muscle protein</keyword>
<dbReference type="GO" id="GO:0020037">
    <property type="term" value="F:heme binding"/>
    <property type="evidence" value="ECO:0007669"/>
    <property type="project" value="UniProtKB-UniRule"/>
</dbReference>
<keyword evidence="2 13" id="KW-0813">Transport</keyword>
<accession>A0A401RKG4</accession>
<dbReference type="InterPro" id="IPR012292">
    <property type="entry name" value="Globin/Proto"/>
</dbReference>
<dbReference type="InterPro" id="IPR000971">
    <property type="entry name" value="Globin"/>
</dbReference>
<dbReference type="InterPro" id="IPR009050">
    <property type="entry name" value="Globin-like_sf"/>
</dbReference>
<dbReference type="STRING" id="137246.A0A401RKG4"/>
<keyword evidence="3" id="KW-0963">Cytoplasm</keyword>
<dbReference type="PANTHER" id="PTHR46783:SF3">
    <property type="entry name" value="GLOBIN FAMILY PROFILE DOMAIN-CONTAINING PROTEIN"/>
    <property type="match status" value="1"/>
</dbReference>
<dbReference type="InterPro" id="IPR002335">
    <property type="entry name" value="Myoglobin"/>
</dbReference>
<dbReference type="GO" id="GO:0005344">
    <property type="term" value="F:oxygen carrier activity"/>
    <property type="evidence" value="ECO:0007669"/>
    <property type="project" value="UniProtKB-UniRule"/>
</dbReference>
<comment type="function">
    <text evidence="14">Monomeric heme protein which primary function is to store oxygen and facilitate its diffusion within muscle tissues. Reversibly binds oxygen through a pentacoordinated heme iron and enables its timely and efficient release as needed during periods of heightened demand. Depending on the oxidative conditions of tissues and cells, and in addition to its ability to bind oxygen, it also has a nitrite reductase activity whereby it regulates the production of bioactive nitric oxide. Under stress conditions, like hypoxia and anoxia, it also protects cells against reactive oxygen species thanks to its pseudoperoxidase activity.</text>
</comment>
<evidence type="ECO:0000313" key="16">
    <source>
        <dbReference type="EMBL" id="GCC18642.1"/>
    </source>
</evidence>
<keyword evidence="5 13" id="KW-0561">Oxygen transport</keyword>
<evidence type="ECO:0000256" key="6">
    <source>
        <dbReference type="ARBA" id="ARBA00022723"/>
    </source>
</evidence>
<comment type="subcellular location">
    <subcellularLocation>
        <location evidence="10">Cytoplasm</location>
        <location evidence="10">Sarcoplasm</location>
    </subcellularLocation>
</comment>
<dbReference type="OrthoDB" id="436496at2759"/>
<proteinExistence type="inferred from homology"/>
<sequence>MSELTEADKANIRVVWEKLAADPEGNGRTVVLRLFTDYPETKKYFQHFKNISTQEEMQKSAQIKRHGKAVMNKLTSIFEKLDDWAAVCTILDTMAERHVHKHKVEVYNFQIIFNLIVMIMGESLGSSFTPEIRESWVKTFNIIYDHLEDSYKKYEAAS</sequence>
<evidence type="ECO:0000256" key="10">
    <source>
        <dbReference type="ARBA" id="ARBA00044498"/>
    </source>
</evidence>
<dbReference type="SUPFAM" id="SSF46458">
    <property type="entry name" value="Globin-like"/>
    <property type="match status" value="1"/>
</dbReference>
<keyword evidence="4 13" id="KW-0349">Heme</keyword>
<feature type="domain" description="Globin" evidence="15">
    <location>
        <begin position="3"/>
        <end position="152"/>
    </location>
</feature>
<evidence type="ECO:0000256" key="9">
    <source>
        <dbReference type="ARBA" id="ARBA00023179"/>
    </source>
</evidence>
<comment type="catalytic activity">
    <reaction evidence="11">
        <text>Fe(III)-heme b-[protein] + nitric oxide + H2O = Fe(II)-heme b-[protein] + nitrite + 2 H(+)</text>
        <dbReference type="Rhea" id="RHEA:77711"/>
        <dbReference type="Rhea" id="RHEA-COMP:18975"/>
        <dbReference type="Rhea" id="RHEA-COMP:18976"/>
        <dbReference type="ChEBI" id="CHEBI:15377"/>
        <dbReference type="ChEBI" id="CHEBI:15378"/>
        <dbReference type="ChEBI" id="CHEBI:16301"/>
        <dbReference type="ChEBI" id="CHEBI:16480"/>
        <dbReference type="ChEBI" id="CHEBI:55376"/>
        <dbReference type="ChEBI" id="CHEBI:60344"/>
    </reaction>
    <physiologicalReaction direction="right-to-left" evidence="11">
        <dbReference type="Rhea" id="RHEA:77713"/>
    </physiologicalReaction>
</comment>
<evidence type="ECO:0000256" key="7">
    <source>
        <dbReference type="ARBA" id="ARBA00023002"/>
    </source>
</evidence>
<dbReference type="GO" id="GO:0005506">
    <property type="term" value="F:iron ion binding"/>
    <property type="evidence" value="ECO:0007669"/>
    <property type="project" value="InterPro"/>
</dbReference>
<evidence type="ECO:0000259" key="15">
    <source>
        <dbReference type="PROSITE" id="PS01033"/>
    </source>
</evidence>
<dbReference type="PANTHER" id="PTHR46783">
    <property type="entry name" value="CYTOGLOBIN"/>
    <property type="match status" value="1"/>
</dbReference>
<reference evidence="16 17" key="1">
    <citation type="journal article" date="2018" name="Nat. Ecol. Evol.">
        <title>Shark genomes provide insights into elasmobranch evolution and the origin of vertebrates.</title>
        <authorList>
            <person name="Hara Y"/>
            <person name="Yamaguchi K"/>
            <person name="Onimaru K"/>
            <person name="Kadota M"/>
            <person name="Koyanagi M"/>
            <person name="Keeley SD"/>
            <person name="Tatsumi K"/>
            <person name="Tanaka K"/>
            <person name="Motone F"/>
            <person name="Kageyama Y"/>
            <person name="Nozu R"/>
            <person name="Adachi N"/>
            <person name="Nishimura O"/>
            <person name="Nakagawa R"/>
            <person name="Tanegashima C"/>
            <person name="Kiyatake I"/>
            <person name="Matsumoto R"/>
            <person name="Murakumo K"/>
            <person name="Nishida K"/>
            <person name="Terakita A"/>
            <person name="Kuratani S"/>
            <person name="Sato K"/>
            <person name="Hyodo S Kuraku.S."/>
        </authorList>
    </citation>
    <scope>NUCLEOTIDE SEQUENCE [LARGE SCALE GENOMIC DNA]</scope>
</reference>
<dbReference type="EMBL" id="BEZZ01003010">
    <property type="protein sequence ID" value="GCC18642.1"/>
    <property type="molecule type" value="Genomic_DNA"/>
</dbReference>
<protein>
    <recommendedName>
        <fullName evidence="14">Myoglobin</fullName>
    </recommendedName>
</protein>
<dbReference type="GO" id="GO:0016491">
    <property type="term" value="F:oxidoreductase activity"/>
    <property type="evidence" value="ECO:0007669"/>
    <property type="project" value="UniProtKB-KW"/>
</dbReference>
<dbReference type="PRINTS" id="PR00613">
    <property type="entry name" value="MYOGLOBIN"/>
</dbReference>
<evidence type="ECO:0000256" key="13">
    <source>
        <dbReference type="RuleBase" id="RU000356"/>
    </source>
</evidence>
<dbReference type="AlphaFoldDB" id="A0A401RKG4"/>
<dbReference type="InterPro" id="IPR013314">
    <property type="entry name" value="Globin_lamprey/hagfish"/>
</dbReference>
<organism evidence="16 17">
    <name type="scientific">Chiloscyllium punctatum</name>
    <name type="common">Brownbanded bambooshark</name>
    <name type="synonym">Hemiscyllium punctatum</name>
    <dbReference type="NCBI Taxonomy" id="137246"/>
    <lineage>
        <taxon>Eukaryota</taxon>
        <taxon>Metazoa</taxon>
        <taxon>Chordata</taxon>
        <taxon>Craniata</taxon>
        <taxon>Vertebrata</taxon>
        <taxon>Chondrichthyes</taxon>
        <taxon>Elasmobranchii</taxon>
        <taxon>Galeomorphii</taxon>
        <taxon>Galeoidea</taxon>
        <taxon>Orectolobiformes</taxon>
        <taxon>Hemiscylliidae</taxon>
        <taxon>Chiloscyllium</taxon>
    </lineage>
</organism>
<dbReference type="OMA" id="VKVYEEC"/>
<dbReference type="GO" id="GO:0019825">
    <property type="term" value="F:oxygen binding"/>
    <property type="evidence" value="ECO:0007669"/>
    <property type="project" value="UniProtKB-UniRule"/>
</dbReference>
<dbReference type="GO" id="GO:0016528">
    <property type="term" value="C:sarcoplasm"/>
    <property type="evidence" value="ECO:0007669"/>
    <property type="project" value="UniProtKB-SubCell"/>
</dbReference>
<dbReference type="Pfam" id="PF00042">
    <property type="entry name" value="Globin"/>
    <property type="match status" value="1"/>
</dbReference>
<evidence type="ECO:0000313" key="17">
    <source>
        <dbReference type="Proteomes" id="UP000287033"/>
    </source>
</evidence>
<dbReference type="Proteomes" id="UP000287033">
    <property type="component" value="Unassembled WGS sequence"/>
</dbReference>
<keyword evidence="8 14" id="KW-0408">Iron</keyword>
<evidence type="ECO:0000256" key="12">
    <source>
        <dbReference type="ARBA" id="ARBA00049931"/>
    </source>
</evidence>
<keyword evidence="6 14" id="KW-0479">Metal-binding</keyword>
<gene>
    <name evidence="16" type="ORF">chiPu_0020850</name>
</gene>
<evidence type="ECO:0000256" key="5">
    <source>
        <dbReference type="ARBA" id="ARBA00022621"/>
    </source>
</evidence>
<comment type="similarity">
    <text evidence="1 13">Belongs to the globin family.</text>
</comment>
<keyword evidence="7" id="KW-0560">Oxidoreductase</keyword>
<evidence type="ECO:0000256" key="11">
    <source>
        <dbReference type="ARBA" id="ARBA00048118"/>
    </source>
</evidence>